<feature type="compositionally biased region" description="Polar residues" evidence="10">
    <location>
        <begin position="962"/>
        <end position="984"/>
    </location>
</feature>
<evidence type="ECO:0000256" key="1">
    <source>
        <dbReference type="ARBA" id="ARBA00004651"/>
    </source>
</evidence>
<dbReference type="OrthoDB" id="370884at2759"/>
<feature type="transmembrane region" description="Helical" evidence="11">
    <location>
        <begin position="338"/>
        <end position="366"/>
    </location>
</feature>
<dbReference type="InterPro" id="IPR029044">
    <property type="entry name" value="Nucleotide-diphossugar_trans"/>
</dbReference>
<keyword evidence="3" id="KW-1003">Cell membrane</keyword>
<dbReference type="InParanoid" id="A0A0L0HDG5"/>
<dbReference type="VEuPathDB" id="FungiDB:SPPG_05426"/>
<keyword evidence="9" id="KW-0325">Glycoprotein</keyword>
<gene>
    <name evidence="13" type="ORF">SPPG_05426</name>
</gene>
<evidence type="ECO:0000313" key="13">
    <source>
        <dbReference type="EMBL" id="KNC99172.1"/>
    </source>
</evidence>
<reference evidence="13 14" key="1">
    <citation type="submission" date="2009-08" db="EMBL/GenBank/DDBJ databases">
        <title>The Genome Sequence of Spizellomyces punctatus strain DAOM BR117.</title>
        <authorList>
            <consortium name="The Broad Institute Genome Sequencing Platform"/>
            <person name="Russ C."/>
            <person name="Cuomo C."/>
            <person name="Shea T."/>
            <person name="Young S.K."/>
            <person name="Zeng Q."/>
            <person name="Koehrsen M."/>
            <person name="Haas B."/>
            <person name="Borodovsky M."/>
            <person name="Guigo R."/>
            <person name="Alvarado L."/>
            <person name="Berlin A."/>
            <person name="Bochicchio J."/>
            <person name="Borenstein D."/>
            <person name="Chapman S."/>
            <person name="Chen Z."/>
            <person name="Engels R."/>
            <person name="Freedman E."/>
            <person name="Gellesch M."/>
            <person name="Goldberg J."/>
            <person name="Griggs A."/>
            <person name="Gujja S."/>
            <person name="Heiman D."/>
            <person name="Hepburn T."/>
            <person name="Howarth C."/>
            <person name="Jen D."/>
            <person name="Larson L."/>
            <person name="Lewis B."/>
            <person name="Mehta T."/>
            <person name="Park D."/>
            <person name="Pearson M."/>
            <person name="Roberts A."/>
            <person name="Saif S."/>
            <person name="Shenoy N."/>
            <person name="Sisk P."/>
            <person name="Stolte C."/>
            <person name="Sykes S."/>
            <person name="Thomson T."/>
            <person name="Walk T."/>
            <person name="White J."/>
            <person name="Yandava C."/>
            <person name="Burger G."/>
            <person name="Gray M.W."/>
            <person name="Holland P.W.H."/>
            <person name="King N."/>
            <person name="Lang F.B.F."/>
            <person name="Roger A.J."/>
            <person name="Ruiz-Trillo I."/>
            <person name="Lander E."/>
            <person name="Nusbaum C."/>
        </authorList>
    </citation>
    <scope>NUCLEOTIDE SEQUENCE [LARGE SCALE GENOMIC DNA]</scope>
    <source>
        <strain evidence="13 14">DAOM BR117</strain>
    </source>
</reference>
<evidence type="ECO:0000256" key="4">
    <source>
        <dbReference type="ARBA" id="ARBA00022676"/>
    </source>
</evidence>
<keyword evidence="7 11" id="KW-1133">Transmembrane helix</keyword>
<dbReference type="EC" id="2.4.1.16" evidence="2"/>
<organism evidence="13 14">
    <name type="scientific">Spizellomyces punctatus (strain DAOM BR117)</name>
    <dbReference type="NCBI Taxonomy" id="645134"/>
    <lineage>
        <taxon>Eukaryota</taxon>
        <taxon>Fungi</taxon>
        <taxon>Fungi incertae sedis</taxon>
        <taxon>Chytridiomycota</taxon>
        <taxon>Chytridiomycota incertae sedis</taxon>
        <taxon>Chytridiomycetes</taxon>
        <taxon>Spizellomycetales</taxon>
        <taxon>Spizellomycetaceae</taxon>
        <taxon>Spizellomyces</taxon>
    </lineage>
</organism>
<dbReference type="SUPFAM" id="SSF53448">
    <property type="entry name" value="Nucleotide-diphospho-sugar transferases"/>
    <property type="match status" value="1"/>
</dbReference>
<dbReference type="EMBL" id="KQ257458">
    <property type="protein sequence ID" value="KNC99172.1"/>
    <property type="molecule type" value="Genomic_DNA"/>
</dbReference>
<dbReference type="eggNOG" id="KOG2571">
    <property type="taxonomic scope" value="Eukaryota"/>
</dbReference>
<feature type="region of interest" description="Disordered" evidence="10">
    <location>
        <begin position="962"/>
        <end position="993"/>
    </location>
</feature>
<feature type="transmembrane region" description="Helical" evidence="11">
    <location>
        <begin position="816"/>
        <end position="837"/>
    </location>
</feature>
<evidence type="ECO:0000256" key="9">
    <source>
        <dbReference type="ARBA" id="ARBA00023180"/>
    </source>
</evidence>
<evidence type="ECO:0000256" key="2">
    <source>
        <dbReference type="ARBA" id="ARBA00012543"/>
    </source>
</evidence>
<keyword evidence="14" id="KW-1185">Reference proteome</keyword>
<dbReference type="OMA" id="IRCTCES"/>
<dbReference type="AlphaFoldDB" id="A0A0L0HDG5"/>
<evidence type="ECO:0000256" key="5">
    <source>
        <dbReference type="ARBA" id="ARBA00022679"/>
    </source>
</evidence>
<evidence type="ECO:0000256" key="11">
    <source>
        <dbReference type="SAM" id="Phobius"/>
    </source>
</evidence>
<dbReference type="Proteomes" id="UP000053201">
    <property type="component" value="Unassembled WGS sequence"/>
</dbReference>
<feature type="domain" description="Chitin synthase 4-like" evidence="12">
    <location>
        <begin position="246"/>
        <end position="325"/>
    </location>
</feature>
<comment type="subcellular location">
    <subcellularLocation>
        <location evidence="1">Cell membrane</location>
        <topology evidence="1">Multi-pass membrane protein</topology>
    </subcellularLocation>
</comment>
<keyword evidence="8 11" id="KW-0472">Membrane</keyword>
<evidence type="ECO:0000256" key="6">
    <source>
        <dbReference type="ARBA" id="ARBA00022692"/>
    </source>
</evidence>
<dbReference type="PANTHER" id="PTHR22914">
    <property type="entry name" value="CHITIN SYNTHASE"/>
    <property type="match status" value="1"/>
</dbReference>
<proteinExistence type="predicted"/>
<evidence type="ECO:0000259" key="12">
    <source>
        <dbReference type="Pfam" id="PF22997"/>
    </source>
</evidence>
<evidence type="ECO:0000256" key="3">
    <source>
        <dbReference type="ARBA" id="ARBA00022475"/>
    </source>
</evidence>
<dbReference type="PANTHER" id="PTHR22914:SF41">
    <property type="entry name" value="CHITIN SYNTHASE 7"/>
    <property type="match status" value="1"/>
</dbReference>
<feature type="transmembrane region" description="Helical" evidence="11">
    <location>
        <begin position="123"/>
        <end position="145"/>
    </location>
</feature>
<evidence type="ECO:0000256" key="8">
    <source>
        <dbReference type="ARBA" id="ARBA00023136"/>
    </source>
</evidence>
<evidence type="ECO:0000313" key="14">
    <source>
        <dbReference type="Proteomes" id="UP000053201"/>
    </source>
</evidence>
<sequence length="993" mass="110995">MSSYEATPPTDTVTLDVSGAVDPYPFPRRTMTRRTLGRKGTLVRPERYVNSPLLRTQTMRSTRRMLAGPAGPDASANIFAKSEFDTWTIFSKMMTCCFPAFCLNCCNIKGAGPQQAWREKVTLCWIIVILCAFVVFFIVALNPLLCPTGTGAPVPIDAAGGIIVFGTMYRTNPALGPEFTNPRGSDLSDLFQQPPVAACQQLNATTYPFAFVQSPCQQAGNCRQLAGSGLKPFDRLDGGESVDPLVAYTWDEIEARGYVVVKDSVLNLKPYFDQFGRQPLPNNPVDAVLRRIRNRREATRILNNLPEFAMNREAFDCLVDKYVAGQIAAQDASCIISYLFSIIVAVIVLGVLLSRFVMAVIFDWFISHRLARTPNQFASAAAVGYANRSNDTELTYISDRKKMDIMNPNDIGLDLYTVLLVTCYSEGEASLRTTMESMAATDYTDSRKLLFIIADGLITGKGNPKSTPDLLLDMIEIDQTFGDNPKPYSYIAVASGSKQHNMARVYVGHFSHAGHRVPTILVIKCGTPEEASEAKPGNRGKRDSQLILMNFFTRVLLNDRMTPLDFDLFRKVHHLMGVTPDFFEIVLMVDADTKVAPDSLRLMINAMHNDQLIMGLCGETRIANKTQSWVTMIQVFEYYISHHLGKAFESVFGGVTCLPGCFCMYRIKARKDGEWVPILANPDVVETYSTNEVDTLHQKNLLLLGEDRFLTTLMLRTFTNRKMVFIPRAVCKTVVPDDFATLLSQRRRWINSTIHNLMELVLVNNLCGTFCFSMQFIVLLDLISTAVLPASILTTIYLIINAIVSNVNKDADPGQWLNIGTLLFVIFFPSLIVVLSFRRWQYIMWMGVYILALPIWNFVLPVYAFWHFDDFSWGATRQVTGAGGASEKNGHGNEGGTFDGSKVSLKRWEEYERAWRRNVAKGKQMAEYHPRTPSPSPTESSHADLLAGQTYYAEGRYSPTRPQQLVHQFSNSVSSSEAGSTYHGSYQGYGPVK</sequence>
<dbReference type="GO" id="GO:0006031">
    <property type="term" value="P:chitin biosynthetic process"/>
    <property type="evidence" value="ECO:0007669"/>
    <property type="project" value="TreeGrafter"/>
</dbReference>
<feature type="region of interest" description="Disordered" evidence="10">
    <location>
        <begin position="922"/>
        <end position="943"/>
    </location>
</feature>
<dbReference type="Pfam" id="PF03142">
    <property type="entry name" value="Chitin_synth_2"/>
    <property type="match status" value="1"/>
</dbReference>
<dbReference type="STRING" id="645134.A0A0L0HDG5"/>
<dbReference type="GO" id="GO:0004100">
    <property type="term" value="F:chitin synthase activity"/>
    <property type="evidence" value="ECO:0007669"/>
    <property type="project" value="UniProtKB-EC"/>
</dbReference>
<feature type="transmembrane region" description="Helical" evidence="11">
    <location>
        <begin position="843"/>
        <end position="866"/>
    </location>
</feature>
<dbReference type="GO" id="GO:0005886">
    <property type="term" value="C:plasma membrane"/>
    <property type="evidence" value="ECO:0007669"/>
    <property type="project" value="UniProtKB-SubCell"/>
</dbReference>
<keyword evidence="6 11" id="KW-0812">Transmembrane</keyword>
<dbReference type="GeneID" id="27688800"/>
<dbReference type="RefSeq" id="XP_016607212.1">
    <property type="nucleotide sequence ID" value="XM_016753641.1"/>
</dbReference>
<evidence type="ECO:0000256" key="10">
    <source>
        <dbReference type="SAM" id="MobiDB-lite"/>
    </source>
</evidence>
<keyword evidence="5" id="KW-0808">Transferase</keyword>
<feature type="transmembrane region" description="Helical" evidence="11">
    <location>
        <begin position="786"/>
        <end position="804"/>
    </location>
</feature>
<dbReference type="GO" id="GO:0030428">
    <property type="term" value="C:cell septum"/>
    <property type="evidence" value="ECO:0007669"/>
    <property type="project" value="TreeGrafter"/>
</dbReference>
<dbReference type="InterPro" id="IPR054295">
    <property type="entry name" value="CHS4-like_dom"/>
</dbReference>
<accession>A0A0L0HDG5</accession>
<evidence type="ECO:0000256" key="7">
    <source>
        <dbReference type="ARBA" id="ARBA00022989"/>
    </source>
</evidence>
<dbReference type="InterPro" id="IPR004835">
    <property type="entry name" value="Chitin_synth"/>
</dbReference>
<protein>
    <recommendedName>
        <fullName evidence="2">chitin synthase</fullName>
        <ecNumber evidence="2">2.4.1.16</ecNumber>
    </recommendedName>
</protein>
<dbReference type="Pfam" id="PF22997">
    <property type="entry name" value="CHS4"/>
    <property type="match status" value="1"/>
</dbReference>
<keyword evidence="4" id="KW-0328">Glycosyltransferase</keyword>
<name>A0A0L0HDG5_SPIPD</name>
<dbReference type="CDD" id="cd04190">
    <property type="entry name" value="Chitin_synth_C"/>
    <property type="match status" value="1"/>
</dbReference>